<dbReference type="AlphaFoldDB" id="A0A1H7CHA7"/>
<reference evidence="2" key="1">
    <citation type="submission" date="2016-10" db="EMBL/GenBank/DDBJ databases">
        <authorList>
            <person name="Varghese N."/>
            <person name="Submissions S."/>
        </authorList>
    </citation>
    <scope>NUCLEOTIDE SEQUENCE [LARGE SCALE GENOMIC DNA]</scope>
    <source>
        <strain evidence="2">LMG 26031</strain>
    </source>
</reference>
<dbReference type="RefSeq" id="WP_143062306.1">
    <property type="nucleotide sequence ID" value="NZ_FNYE01000021.1"/>
</dbReference>
<keyword evidence="2" id="KW-1185">Reference proteome</keyword>
<dbReference type="Proteomes" id="UP000198866">
    <property type="component" value="Unassembled WGS sequence"/>
</dbReference>
<protein>
    <submittedName>
        <fullName evidence="1">Type VI secretion system secreted protein VgrG</fullName>
    </submittedName>
</protein>
<dbReference type="EMBL" id="FNYE01000021">
    <property type="protein sequence ID" value="SEJ87977.1"/>
    <property type="molecule type" value="Genomic_DNA"/>
</dbReference>
<feature type="non-terminal residue" evidence="1">
    <location>
        <position position="67"/>
    </location>
</feature>
<proteinExistence type="predicted"/>
<dbReference type="OrthoDB" id="1907165at2"/>
<dbReference type="STRING" id="667676.SAMN05192539_1021117"/>
<evidence type="ECO:0000313" key="2">
    <source>
        <dbReference type="Proteomes" id="UP000198866"/>
    </source>
</evidence>
<gene>
    <name evidence="1" type="ORF">SAMN05192539_1021117</name>
</gene>
<organism evidence="1 2">
    <name type="scientific">Paraburkholderia diazotrophica</name>
    <dbReference type="NCBI Taxonomy" id="667676"/>
    <lineage>
        <taxon>Bacteria</taxon>
        <taxon>Pseudomonadati</taxon>
        <taxon>Pseudomonadota</taxon>
        <taxon>Betaproteobacteria</taxon>
        <taxon>Burkholderiales</taxon>
        <taxon>Burkholderiaceae</taxon>
        <taxon>Paraburkholderia</taxon>
    </lineage>
</organism>
<name>A0A1H7CHA7_9BURK</name>
<sequence>MARLIDDARKFVSGLTAIPGRQAYFLDVPGTASAQTLSVVSFEAVEKMGAPTEVCIVLTHPQRLACA</sequence>
<accession>A0A1H7CHA7</accession>
<evidence type="ECO:0000313" key="1">
    <source>
        <dbReference type="EMBL" id="SEJ87977.1"/>
    </source>
</evidence>